<gene>
    <name evidence="1" type="ORF">TNCV_3045881</name>
</gene>
<keyword evidence="2" id="KW-1185">Reference proteome</keyword>
<name>A0A8X6RNY9_TRICX</name>
<reference evidence="1" key="1">
    <citation type="submission" date="2020-08" db="EMBL/GenBank/DDBJ databases">
        <title>Multicomponent nature underlies the extraordinary mechanical properties of spider dragline silk.</title>
        <authorList>
            <person name="Kono N."/>
            <person name="Nakamura H."/>
            <person name="Mori M."/>
            <person name="Yoshida Y."/>
            <person name="Ohtoshi R."/>
            <person name="Malay A.D."/>
            <person name="Moran D.A.P."/>
            <person name="Tomita M."/>
            <person name="Numata K."/>
            <person name="Arakawa K."/>
        </authorList>
    </citation>
    <scope>NUCLEOTIDE SEQUENCE</scope>
</reference>
<comment type="caution">
    <text evidence="1">The sequence shown here is derived from an EMBL/GenBank/DDBJ whole genome shotgun (WGS) entry which is preliminary data.</text>
</comment>
<proteinExistence type="predicted"/>
<evidence type="ECO:0000313" key="1">
    <source>
        <dbReference type="EMBL" id="GFX94956.1"/>
    </source>
</evidence>
<evidence type="ECO:0000313" key="2">
    <source>
        <dbReference type="Proteomes" id="UP000887159"/>
    </source>
</evidence>
<sequence>MSFDLIDRIAYEQDLFSRLITGDESRIFEYYPETKRQRTSFRDFRKHPKEFDGHAENHIPVEDSQCCY</sequence>
<accession>A0A8X6RNY9</accession>
<organism evidence="1 2">
    <name type="scientific">Trichonephila clavipes</name>
    <name type="common">Golden silk orbweaver</name>
    <name type="synonym">Nephila clavipes</name>
    <dbReference type="NCBI Taxonomy" id="2585209"/>
    <lineage>
        <taxon>Eukaryota</taxon>
        <taxon>Metazoa</taxon>
        <taxon>Ecdysozoa</taxon>
        <taxon>Arthropoda</taxon>
        <taxon>Chelicerata</taxon>
        <taxon>Arachnida</taxon>
        <taxon>Araneae</taxon>
        <taxon>Araneomorphae</taxon>
        <taxon>Entelegynae</taxon>
        <taxon>Araneoidea</taxon>
        <taxon>Nephilidae</taxon>
        <taxon>Trichonephila</taxon>
    </lineage>
</organism>
<protein>
    <submittedName>
        <fullName evidence="1">Uncharacterized protein</fullName>
    </submittedName>
</protein>
<dbReference type="EMBL" id="BMAU01021182">
    <property type="protein sequence ID" value="GFX94956.1"/>
    <property type="molecule type" value="Genomic_DNA"/>
</dbReference>
<dbReference type="AlphaFoldDB" id="A0A8X6RNY9"/>
<dbReference type="Proteomes" id="UP000887159">
    <property type="component" value="Unassembled WGS sequence"/>
</dbReference>